<keyword evidence="4" id="KW-1185">Reference proteome</keyword>
<dbReference type="AlphaFoldDB" id="A0AAD3DE75"/>
<evidence type="ECO:0000313" key="3">
    <source>
        <dbReference type="EMBL" id="GFR40150.1"/>
    </source>
</evidence>
<dbReference type="EMBL" id="BMAR01000001">
    <property type="protein sequence ID" value="GFR40150.1"/>
    <property type="molecule type" value="Genomic_DNA"/>
</dbReference>
<dbReference type="Proteomes" id="UP001054857">
    <property type="component" value="Unassembled WGS sequence"/>
</dbReference>
<comment type="caution">
    <text evidence="3">The sequence shown here is derived from an EMBL/GenBank/DDBJ whole genome shotgun (WGS) entry which is preliminary data.</text>
</comment>
<feature type="domain" description="Nucleotide-diphospho-sugar transferase" evidence="2">
    <location>
        <begin position="114"/>
        <end position="239"/>
    </location>
</feature>
<organism evidence="3 4">
    <name type="scientific">Astrephomene gubernaculifera</name>
    <dbReference type="NCBI Taxonomy" id="47775"/>
    <lineage>
        <taxon>Eukaryota</taxon>
        <taxon>Viridiplantae</taxon>
        <taxon>Chlorophyta</taxon>
        <taxon>core chlorophytes</taxon>
        <taxon>Chlorophyceae</taxon>
        <taxon>CS clade</taxon>
        <taxon>Chlamydomonadales</taxon>
        <taxon>Astrephomenaceae</taxon>
        <taxon>Astrephomene</taxon>
    </lineage>
</organism>
<evidence type="ECO:0000256" key="1">
    <source>
        <dbReference type="SAM" id="SignalP"/>
    </source>
</evidence>
<evidence type="ECO:0000259" key="2">
    <source>
        <dbReference type="Pfam" id="PF03407"/>
    </source>
</evidence>
<name>A0AAD3DE75_9CHLO</name>
<feature type="chain" id="PRO_5041928022" description="Nucleotide-diphospho-sugar transferase domain-containing protein" evidence="1">
    <location>
        <begin position="21"/>
        <end position="412"/>
    </location>
</feature>
<protein>
    <recommendedName>
        <fullName evidence="2">Nucleotide-diphospho-sugar transferase domain-containing protein</fullName>
    </recommendedName>
</protein>
<feature type="signal peptide" evidence="1">
    <location>
        <begin position="1"/>
        <end position="20"/>
    </location>
</feature>
<dbReference type="Pfam" id="PF03407">
    <property type="entry name" value="Nucleotid_trans"/>
    <property type="match status" value="1"/>
</dbReference>
<proteinExistence type="predicted"/>
<keyword evidence="1" id="KW-0732">Signal</keyword>
<reference evidence="3 4" key="1">
    <citation type="journal article" date="2021" name="Sci. Rep.">
        <title>Genome sequencing of the multicellular alga Astrephomene provides insights into convergent evolution of germ-soma differentiation.</title>
        <authorList>
            <person name="Yamashita S."/>
            <person name="Yamamoto K."/>
            <person name="Matsuzaki R."/>
            <person name="Suzuki S."/>
            <person name="Yamaguchi H."/>
            <person name="Hirooka S."/>
            <person name="Minakuchi Y."/>
            <person name="Miyagishima S."/>
            <person name="Kawachi M."/>
            <person name="Toyoda A."/>
            <person name="Nozaki H."/>
        </authorList>
    </citation>
    <scope>NUCLEOTIDE SEQUENCE [LARGE SCALE GENOMIC DNA]</scope>
    <source>
        <strain evidence="3 4">NIES-4017</strain>
    </source>
</reference>
<gene>
    <name evidence="3" type="ORF">Agub_g706</name>
</gene>
<accession>A0AAD3DE75</accession>
<evidence type="ECO:0000313" key="4">
    <source>
        <dbReference type="Proteomes" id="UP001054857"/>
    </source>
</evidence>
<dbReference type="InterPro" id="IPR005069">
    <property type="entry name" value="Nucl-diP-sugar_transferase"/>
</dbReference>
<sequence length="412" mass="45066">MHHILLAISLAILSSLPTRGGELQSSPSGPSTPWLQPASWVPADAEKVNDLEALLKARASADRWVTVFCFSVPEKPVGSAEEESFMRLALNTLYSYRTFGQATFDIVAAISPAALLKCQTFKLPCFNASHYAANARTLRTISWAKEKLGRDVLKLGYNLHISDLDVTYLKPIPLAIKEVFSWSNGAADGSMMQEEVVLDNPQDPGSRRPLFIANAGVMFLRATNRSVAFLESLLRWESEVDMVQRIAADVAYQSWAPCSEESTCLSAQRQGLAAITMHPTQFAHSNCQPETCYHPCASRRLYAHAICRGAYTEKEAFLRSLHLMFIRNSSYTGGGGGVTGGGVGASGEVGLLDDVELAASRLPCPDKQQRAWRARFYSAYTTEKVQQGAGQVTGGGGHQCRWQWVSGGRCYC</sequence>